<dbReference type="EMBL" id="MUHG01000004">
    <property type="protein sequence ID" value="OXB21438.1"/>
    <property type="molecule type" value="Genomic_DNA"/>
</dbReference>
<dbReference type="InterPro" id="IPR009081">
    <property type="entry name" value="PP-bd_ACP"/>
</dbReference>
<reference evidence="5" key="1">
    <citation type="submission" date="2016-09" db="EMBL/GenBank/DDBJ databases">
        <authorList>
            <person name="Chen S."/>
            <person name="Walker E."/>
        </authorList>
    </citation>
    <scope>NUCLEOTIDE SEQUENCE [LARGE SCALE GENOMIC DNA]</scope>
    <source>
        <strain evidence="5">MSU</strain>
    </source>
</reference>
<dbReference type="InterPro" id="IPR011251">
    <property type="entry name" value="Luciferase-like_dom"/>
</dbReference>
<dbReference type="Gene3D" id="3.30.300.30">
    <property type="match status" value="1"/>
</dbReference>
<dbReference type="CDD" id="cd19531">
    <property type="entry name" value="LCL_NRPS-like"/>
    <property type="match status" value="1"/>
</dbReference>
<dbReference type="InterPro" id="IPR041464">
    <property type="entry name" value="TubC_N"/>
</dbReference>
<dbReference type="InterPro" id="IPR044894">
    <property type="entry name" value="TubC_N_sf"/>
</dbReference>
<evidence type="ECO:0000259" key="2">
    <source>
        <dbReference type="PROSITE" id="PS50075"/>
    </source>
</evidence>
<dbReference type="PROSITE" id="PS50075">
    <property type="entry name" value="CARRIER"/>
    <property type="match status" value="1"/>
</dbReference>
<dbReference type="NCBIfam" id="TIGR04020">
    <property type="entry name" value="seco_metab_LLM"/>
    <property type="match status" value="1"/>
</dbReference>
<dbReference type="SUPFAM" id="SSF52777">
    <property type="entry name" value="CoA-dependent acyltransferases"/>
    <property type="match status" value="2"/>
</dbReference>
<protein>
    <recommendedName>
        <fullName evidence="2">Carrier domain-containing protein</fullName>
    </recommendedName>
</protein>
<dbReference type="PANTHER" id="PTHR45527">
    <property type="entry name" value="NONRIBOSOMAL PEPTIDE SYNTHETASE"/>
    <property type="match status" value="1"/>
</dbReference>
<dbReference type="Pfam" id="PF00501">
    <property type="entry name" value="AMP-binding"/>
    <property type="match status" value="1"/>
</dbReference>
<dbReference type="Gene3D" id="3.20.20.30">
    <property type="entry name" value="Luciferase-like domain"/>
    <property type="match status" value="1"/>
</dbReference>
<keyword evidence="1" id="KW-0175">Coiled coil</keyword>
<dbReference type="SUPFAM" id="SSF56801">
    <property type="entry name" value="Acetyl-CoA synthetase-like"/>
    <property type="match status" value="1"/>
</dbReference>
<dbReference type="Pfam" id="PF18563">
    <property type="entry name" value="TubC_N"/>
    <property type="match status" value="1"/>
</dbReference>
<dbReference type="InterPro" id="IPR036661">
    <property type="entry name" value="Luciferase-like_sf"/>
</dbReference>
<dbReference type="Gene3D" id="3.30.559.30">
    <property type="entry name" value="Nonribosomal peptide synthetase, condensation domain"/>
    <property type="match status" value="1"/>
</dbReference>
<dbReference type="PANTHER" id="PTHR45527:SF1">
    <property type="entry name" value="FATTY ACID SYNTHASE"/>
    <property type="match status" value="1"/>
</dbReference>
<dbReference type="InterPro" id="IPR001242">
    <property type="entry name" value="Condensation_dom"/>
</dbReference>
<dbReference type="Pfam" id="PF00296">
    <property type="entry name" value="Bac_luciferase"/>
    <property type="match status" value="1"/>
</dbReference>
<accession>A0A1S1IXM6</accession>
<dbReference type="GO" id="GO:0043041">
    <property type="term" value="P:amino acid activation for nonribosomal peptide biosynthetic process"/>
    <property type="evidence" value="ECO:0007669"/>
    <property type="project" value="TreeGrafter"/>
</dbReference>
<dbReference type="Proteomes" id="UP000198319">
    <property type="component" value="Unassembled WGS sequence"/>
</dbReference>
<dbReference type="Gene3D" id="2.30.38.10">
    <property type="entry name" value="Luciferase, Domain 3"/>
    <property type="match status" value="1"/>
</dbReference>
<dbReference type="InterPro" id="IPR045851">
    <property type="entry name" value="AMP-bd_C_sf"/>
</dbReference>
<dbReference type="InterPro" id="IPR020845">
    <property type="entry name" value="AMP-binding_CS"/>
</dbReference>
<dbReference type="PIRSF" id="PIRSF001617">
    <property type="entry name" value="Alpha-AR"/>
    <property type="match status" value="1"/>
</dbReference>
<dbReference type="InterPro" id="IPR036736">
    <property type="entry name" value="ACP-like_sf"/>
</dbReference>
<gene>
    <name evidence="4" type="ORF">B0A71_04260</name>
    <name evidence="3" type="ORF">BHE19_19310</name>
</gene>
<dbReference type="InterPro" id="IPR024011">
    <property type="entry name" value="Biosynth_lucif-like_mOase_dom"/>
</dbReference>
<dbReference type="NCBIfam" id="TIGR01733">
    <property type="entry name" value="AA-adenyl-dom"/>
    <property type="match status" value="1"/>
</dbReference>
<proteinExistence type="predicted"/>
<sequence>MDTLQFLNYLTEENITIQLSEDNLKISYTSEEISEAVMEEIKVRKSEIVEFLKQQQETGIEASIPLAPADLMYYPLTPSQTRSWIVSHNWGDNFAYNMSKSFQFEGELDITALEKASQKLISRHESLRTVFAENEGGEICQWIKSPEELNFKISHIDFRGEDISEERLSKFIKEERAIPFDLQTGPLLKFYLIRLEEDKWLFYSIIHHIICDSRSFNILIRDLFFFYKAEVMQVDALLPELRIQYKDVAVWKSKRFEDINLSKEKEYWINQLGGELPLLQLPEDYTRPVIRNSEVGMLRRTIKAESVKEFKTYCRNEGGTLFTGLMTLFNLLFYKFSEQKDIILGFPVYGRDFSELEDQIGFYADTIALRTRFEAQNTFKELFNIVNTNAFNAYENREYPFEEIVNQLQVERNPGRNTLFDVFVVLQNFDTDSLEDDFLPGGLKVVEFAELKEGYSAYDLTFNFAESKDGSLFYEIEYNSAIYQEETIKRLTDHLEYLMTETIANDKIAISALESIDSSERKRISDWSRNQSNVILSDKSIDDSYKTLDFGLYYFGNTGTEENQYEILMIGAAYADLNGYSAVWTPERHFNEFGGPFPNPSVLGAAVAARTKNIGIRSGSVVAGLHHPIRIAEEWSVVDNISGGRAGICFASGWNANDFVFYPENFKDRKDILLQTIEEVRSLWIGNSVNFKGIDSIEKPFKILPKPVQKEVSVWIACTGNIETYKRAGEIGAGILTGLLNLSFDELEEKIAVYRKAYKENNHKEGGDRVVLMLHTYLDETVEKAQEKARPSMKKYLLKSLEMNGKEALEQSNDPSLQKITEKSVDEMLDFSVSKYFKEGSLIGNLESSLPILNKVVKAGVNEIACLIDFGIDKTSVLEGLPYITKLKDSFNAVRKEIGATKKEDSSKSIETSVLKLFKEQYLLHPHKIAVSDGADSLTYEVLYQKSENLARYLQSKGAKKGMIIPLCINRSVDQLVGILGILLTGAAFLPIDSGFPNKRITQIIDEVNPELLVAQKENTSLFSSEIVKVDIDEVPNVRDGIFEAVEIDSSDLAYVIFTSGSTGKPKGVMISHHALENVIVSLSEKLELDQTIKFVAVTPLIFDISLLEIFLPLITGGQVVMTNEKEGKDIYHLNNFLKENTVTHMLTTPTRWKMLLDTGWKNTENLVVMAAGEDLDQQLKNNLVALTGTGIWNLYGPTETAIISSLQFLEQDDIVNIGKPIDKTGLYVLSEEKMLMPQGAVGELYIAGSGLALGYFNDKALSDEAFVPNIVDPEMGDLLYKTGDLVKWLPDGTLKYMGRKKNQIKIRGYRIDLKEIENVLEQYQSVKKAILSLNEDENGEKELTAYLHSNEKIDYVSLRTFLKSYLPDYMIPEKFKTVKEIPVTVNGKADLKKLQLLKNNHTISNQNTFVLARNETEKQLTEIWKDLLKLEEISVNDNFFFLGGSSLKLAKMKNEIYKRFSIPPVSLTLLHQLTIASFSVEVEKLLRQTEEVDEVEYEKFNI</sequence>
<evidence type="ECO:0000313" key="6">
    <source>
        <dbReference type="Proteomes" id="UP000198319"/>
    </source>
</evidence>
<name>A0A1S1IXM6_9FLAO</name>
<dbReference type="EMBL" id="MIKE01000029">
    <property type="protein sequence ID" value="OHT43122.1"/>
    <property type="molecule type" value="Genomic_DNA"/>
</dbReference>
<dbReference type="Gene3D" id="3.30.559.10">
    <property type="entry name" value="Chloramphenicol acetyltransferase-like domain"/>
    <property type="match status" value="1"/>
</dbReference>
<evidence type="ECO:0000313" key="4">
    <source>
        <dbReference type="EMBL" id="OXB21438.1"/>
    </source>
</evidence>
<dbReference type="STRING" id="1278819.BHE19_19310"/>
<dbReference type="PROSITE" id="PS00455">
    <property type="entry name" value="AMP_BINDING"/>
    <property type="match status" value="1"/>
</dbReference>
<reference evidence="4 6" key="3">
    <citation type="submission" date="2016-11" db="EMBL/GenBank/DDBJ databases">
        <title>Whole genomes of Flavobacteriaceae.</title>
        <authorList>
            <person name="Stine C."/>
            <person name="Li C."/>
            <person name="Tadesse D."/>
        </authorList>
    </citation>
    <scope>NUCLEOTIDE SEQUENCE [LARGE SCALE GENOMIC DNA]</scope>
    <source>
        <strain evidence="4 6">ATCC BAA-2541</strain>
    </source>
</reference>
<dbReference type="GO" id="GO:0005829">
    <property type="term" value="C:cytosol"/>
    <property type="evidence" value="ECO:0007669"/>
    <property type="project" value="TreeGrafter"/>
</dbReference>
<dbReference type="SUPFAM" id="SSF47336">
    <property type="entry name" value="ACP-like"/>
    <property type="match status" value="1"/>
</dbReference>
<dbReference type="InterPro" id="IPR010071">
    <property type="entry name" value="AA_adenyl_dom"/>
</dbReference>
<dbReference type="GO" id="GO:0009366">
    <property type="term" value="C:enterobactin synthetase complex"/>
    <property type="evidence" value="ECO:0007669"/>
    <property type="project" value="TreeGrafter"/>
</dbReference>
<dbReference type="InterPro" id="IPR000873">
    <property type="entry name" value="AMP-dep_synth/lig_dom"/>
</dbReference>
<dbReference type="Gene3D" id="3.40.50.980">
    <property type="match status" value="2"/>
</dbReference>
<dbReference type="GO" id="GO:0047527">
    <property type="term" value="F:2,3-dihydroxybenzoate-serine ligase activity"/>
    <property type="evidence" value="ECO:0007669"/>
    <property type="project" value="TreeGrafter"/>
</dbReference>
<reference evidence="3" key="2">
    <citation type="submission" date="2016-09" db="EMBL/GenBank/DDBJ databases">
        <authorList>
            <person name="Capua I."/>
            <person name="De Benedictis P."/>
            <person name="Joannis T."/>
            <person name="Lombin L.H."/>
            <person name="Cattoli G."/>
        </authorList>
    </citation>
    <scope>NUCLEOTIDE SEQUENCE [LARGE SCALE GENOMIC DNA]</scope>
    <source>
        <strain evidence="3">MSU</strain>
    </source>
</reference>
<dbReference type="Pfam" id="PF00550">
    <property type="entry name" value="PP-binding"/>
    <property type="match status" value="1"/>
</dbReference>
<dbReference type="Pfam" id="PF00668">
    <property type="entry name" value="Condensation"/>
    <property type="match status" value="1"/>
</dbReference>
<dbReference type="Gene3D" id="1.10.1200.10">
    <property type="entry name" value="ACP-like"/>
    <property type="match status" value="1"/>
</dbReference>
<dbReference type="GO" id="GO:0009239">
    <property type="term" value="P:enterobactin biosynthetic process"/>
    <property type="evidence" value="ECO:0007669"/>
    <property type="project" value="TreeGrafter"/>
</dbReference>
<evidence type="ECO:0000313" key="5">
    <source>
        <dbReference type="Proteomes" id="UP000180252"/>
    </source>
</evidence>
<dbReference type="FunFam" id="3.40.50.980:FF:000001">
    <property type="entry name" value="Non-ribosomal peptide synthetase"/>
    <property type="match status" value="1"/>
</dbReference>
<dbReference type="GO" id="GO:0031177">
    <property type="term" value="F:phosphopantetheine binding"/>
    <property type="evidence" value="ECO:0007669"/>
    <property type="project" value="TreeGrafter"/>
</dbReference>
<dbReference type="CDD" id="cd05930">
    <property type="entry name" value="A_NRPS"/>
    <property type="match status" value="1"/>
</dbReference>
<evidence type="ECO:0000256" key="1">
    <source>
        <dbReference type="SAM" id="Coils"/>
    </source>
</evidence>
<dbReference type="Gene3D" id="1.10.10.1830">
    <property type="entry name" value="Non-ribosomal peptide synthase, adenylation domain"/>
    <property type="match status" value="1"/>
</dbReference>
<dbReference type="InterPro" id="IPR023213">
    <property type="entry name" value="CAT-like_dom_sf"/>
</dbReference>
<keyword evidence="6" id="KW-1185">Reference proteome</keyword>
<comment type="caution">
    <text evidence="3">The sequence shown here is derived from an EMBL/GenBank/DDBJ whole genome shotgun (WGS) entry which is preliminary data.</text>
</comment>
<feature type="coiled-coil region" evidence="1">
    <location>
        <begin position="1307"/>
        <end position="1337"/>
    </location>
</feature>
<evidence type="ECO:0000313" key="3">
    <source>
        <dbReference type="EMBL" id="OHT43122.1"/>
    </source>
</evidence>
<dbReference type="SUPFAM" id="SSF51679">
    <property type="entry name" value="Bacterial luciferase-like"/>
    <property type="match status" value="1"/>
</dbReference>
<dbReference type="GO" id="GO:0016705">
    <property type="term" value="F:oxidoreductase activity, acting on paired donors, with incorporation or reduction of molecular oxygen"/>
    <property type="evidence" value="ECO:0007669"/>
    <property type="project" value="InterPro"/>
</dbReference>
<feature type="domain" description="Carrier" evidence="2">
    <location>
        <begin position="1412"/>
        <end position="1487"/>
    </location>
</feature>
<dbReference type="Proteomes" id="UP000180252">
    <property type="component" value="Unassembled WGS sequence"/>
</dbReference>
<dbReference type="RefSeq" id="WP_070908822.1">
    <property type="nucleotide sequence ID" value="NZ_MIKE01000029.1"/>
</dbReference>
<organism evidence="3 5">
    <name type="scientific">Flavobacterium tructae</name>
    <dbReference type="NCBI Taxonomy" id="1114873"/>
    <lineage>
        <taxon>Bacteria</taxon>
        <taxon>Pseudomonadati</taxon>
        <taxon>Bacteroidota</taxon>
        <taxon>Flavobacteriia</taxon>
        <taxon>Flavobacteriales</taxon>
        <taxon>Flavobacteriaceae</taxon>
        <taxon>Flavobacterium</taxon>
    </lineage>
</organism>
<dbReference type="OrthoDB" id="9814695at2"/>